<accession>A0A510XW31</accession>
<protein>
    <submittedName>
        <fullName evidence="1">Uncharacterized protein</fullName>
    </submittedName>
</protein>
<reference evidence="1 2" key="1">
    <citation type="submission" date="2019-07" db="EMBL/GenBank/DDBJ databases">
        <title>Whole genome shotgun sequence of Pseudoalteromonas espejiana NBRC 102222.</title>
        <authorList>
            <person name="Hosoyama A."/>
            <person name="Uohara A."/>
            <person name="Ohji S."/>
            <person name="Ichikawa N."/>
        </authorList>
    </citation>
    <scope>NUCLEOTIDE SEQUENCE [LARGE SCALE GENOMIC DNA]</scope>
    <source>
        <strain evidence="1 2">NBRC 102222</strain>
    </source>
</reference>
<evidence type="ECO:0000313" key="2">
    <source>
        <dbReference type="Proteomes" id="UP000321419"/>
    </source>
</evidence>
<comment type="caution">
    <text evidence="1">The sequence shown here is derived from an EMBL/GenBank/DDBJ whole genome shotgun (WGS) entry which is preliminary data.</text>
</comment>
<dbReference type="AlphaFoldDB" id="A0A510XW31"/>
<dbReference type="EMBL" id="BJUM01000013">
    <property type="protein sequence ID" value="GEK54777.1"/>
    <property type="molecule type" value="Genomic_DNA"/>
</dbReference>
<organism evidence="1 2">
    <name type="scientific">Pseudoalteromonas espejiana</name>
    <dbReference type="NCBI Taxonomy" id="28107"/>
    <lineage>
        <taxon>Bacteria</taxon>
        <taxon>Pseudomonadati</taxon>
        <taxon>Pseudomonadota</taxon>
        <taxon>Gammaproteobacteria</taxon>
        <taxon>Alteromonadales</taxon>
        <taxon>Pseudoalteromonadaceae</taxon>
        <taxon>Pseudoalteromonas</taxon>
    </lineage>
</organism>
<keyword evidence="2" id="KW-1185">Reference proteome</keyword>
<evidence type="ECO:0000313" key="1">
    <source>
        <dbReference type="EMBL" id="GEK54777.1"/>
    </source>
</evidence>
<gene>
    <name evidence="1" type="ORF">PES01_16220</name>
</gene>
<sequence>MQNELSSKVVFLLLPNEKTNKLKKKAIMKPQVLRADIEKKPNNSVKNINYLKLI</sequence>
<name>A0A510XW31_9GAMM</name>
<proteinExistence type="predicted"/>
<dbReference type="Proteomes" id="UP000321419">
    <property type="component" value="Unassembled WGS sequence"/>
</dbReference>